<protein>
    <submittedName>
        <fullName evidence="1">Uncharacterized protein</fullName>
    </submittedName>
</protein>
<feature type="non-terminal residue" evidence="1">
    <location>
        <position position="118"/>
    </location>
</feature>
<dbReference type="EMBL" id="HACG01051492">
    <property type="protein sequence ID" value="CEK98363.1"/>
    <property type="molecule type" value="Transcribed_RNA"/>
</dbReference>
<sequence>VVKGKTDECGNVSTIHKNRKKTEEVFHEPCERSAFYSMANTTTAPVFFNPLFENTEFIHKSLTVGILPSQEEDISSVPHKIDLPDSCDDYYINSPAKKPRRDSISNVKDQQKVLLYIR</sequence>
<feature type="non-terminal residue" evidence="1">
    <location>
        <position position="1"/>
    </location>
</feature>
<proteinExistence type="predicted"/>
<dbReference type="AlphaFoldDB" id="A0A0B7BZH9"/>
<reference evidence="1" key="1">
    <citation type="submission" date="2014-12" db="EMBL/GenBank/DDBJ databases">
        <title>Insight into the proteome of Arion vulgaris.</title>
        <authorList>
            <person name="Aradska J."/>
            <person name="Bulat T."/>
            <person name="Smidak R."/>
            <person name="Sarate P."/>
            <person name="Gangsoo J."/>
            <person name="Sialana F."/>
            <person name="Bilban M."/>
            <person name="Lubec G."/>
        </authorList>
    </citation>
    <scope>NUCLEOTIDE SEQUENCE</scope>
    <source>
        <tissue evidence="1">Skin</tissue>
    </source>
</reference>
<evidence type="ECO:0000313" key="1">
    <source>
        <dbReference type="EMBL" id="CEK98363.1"/>
    </source>
</evidence>
<gene>
    <name evidence="1" type="primary">ORF218523</name>
</gene>
<accession>A0A0B7BZH9</accession>
<organism evidence="1">
    <name type="scientific">Arion vulgaris</name>
    <dbReference type="NCBI Taxonomy" id="1028688"/>
    <lineage>
        <taxon>Eukaryota</taxon>
        <taxon>Metazoa</taxon>
        <taxon>Spiralia</taxon>
        <taxon>Lophotrochozoa</taxon>
        <taxon>Mollusca</taxon>
        <taxon>Gastropoda</taxon>
        <taxon>Heterobranchia</taxon>
        <taxon>Euthyneura</taxon>
        <taxon>Panpulmonata</taxon>
        <taxon>Eupulmonata</taxon>
        <taxon>Stylommatophora</taxon>
        <taxon>Helicina</taxon>
        <taxon>Arionoidea</taxon>
        <taxon>Arionidae</taxon>
        <taxon>Arion</taxon>
    </lineage>
</organism>
<name>A0A0B7BZH9_9EUPU</name>